<comment type="caution">
    <text evidence="1">The sequence shown here is derived from an EMBL/GenBank/DDBJ whole genome shotgun (WGS) entry which is preliminary data.</text>
</comment>
<organism evidence="1 2">
    <name type="scientific">Elysia crispata</name>
    <name type="common">lettuce slug</name>
    <dbReference type="NCBI Taxonomy" id="231223"/>
    <lineage>
        <taxon>Eukaryota</taxon>
        <taxon>Metazoa</taxon>
        <taxon>Spiralia</taxon>
        <taxon>Lophotrochozoa</taxon>
        <taxon>Mollusca</taxon>
        <taxon>Gastropoda</taxon>
        <taxon>Heterobranchia</taxon>
        <taxon>Euthyneura</taxon>
        <taxon>Panpulmonata</taxon>
        <taxon>Sacoglossa</taxon>
        <taxon>Placobranchoidea</taxon>
        <taxon>Plakobranchidae</taxon>
        <taxon>Elysia</taxon>
    </lineage>
</organism>
<evidence type="ECO:0000313" key="1">
    <source>
        <dbReference type="EMBL" id="KAK3784106.1"/>
    </source>
</evidence>
<accession>A0AAE1ABT6</accession>
<protein>
    <submittedName>
        <fullName evidence="1">Uncharacterized protein</fullName>
    </submittedName>
</protein>
<dbReference type="EMBL" id="JAWDGP010002307">
    <property type="protein sequence ID" value="KAK3784106.1"/>
    <property type="molecule type" value="Genomic_DNA"/>
</dbReference>
<evidence type="ECO:0000313" key="2">
    <source>
        <dbReference type="Proteomes" id="UP001283361"/>
    </source>
</evidence>
<dbReference type="Proteomes" id="UP001283361">
    <property type="component" value="Unassembled WGS sequence"/>
</dbReference>
<name>A0AAE1ABT6_9GAST</name>
<dbReference type="AlphaFoldDB" id="A0AAE1ABT6"/>
<proteinExistence type="predicted"/>
<reference evidence="1" key="1">
    <citation type="journal article" date="2023" name="G3 (Bethesda)">
        <title>A reference genome for the long-term kleptoplast-retaining sea slug Elysia crispata morphotype clarki.</title>
        <authorList>
            <person name="Eastman K.E."/>
            <person name="Pendleton A.L."/>
            <person name="Shaikh M.A."/>
            <person name="Suttiyut T."/>
            <person name="Ogas R."/>
            <person name="Tomko P."/>
            <person name="Gavelis G."/>
            <person name="Widhalm J.R."/>
            <person name="Wisecaver J.H."/>
        </authorList>
    </citation>
    <scope>NUCLEOTIDE SEQUENCE</scope>
    <source>
        <strain evidence="1">ECLA1</strain>
    </source>
</reference>
<keyword evidence="2" id="KW-1185">Reference proteome</keyword>
<sequence length="88" mass="10148">MSRREVAVICEITGARGPHPWRFVSWIVATINQEIWERWLRYVRPLVSRESAATVTFIACQAAARSAIWRGLKWRKVVKSIGERVSVP</sequence>
<gene>
    <name evidence="1" type="ORF">RRG08_067219</name>
</gene>